<dbReference type="Gene3D" id="3.30.750.140">
    <property type="match status" value="1"/>
</dbReference>
<name>A0ABW5A1B3_9BACL</name>
<feature type="compositionally biased region" description="Polar residues" evidence="1">
    <location>
        <begin position="273"/>
        <end position="296"/>
    </location>
</feature>
<proteinExistence type="predicted"/>
<dbReference type="EMBL" id="JBHUIO010000009">
    <property type="protein sequence ID" value="MFD2171391.1"/>
    <property type="molecule type" value="Genomic_DNA"/>
</dbReference>
<dbReference type="InterPro" id="IPR021136">
    <property type="entry name" value="Flagellar_hook_control-like_C"/>
</dbReference>
<feature type="compositionally biased region" description="Polar residues" evidence="1">
    <location>
        <begin position="214"/>
        <end position="224"/>
    </location>
</feature>
<feature type="compositionally biased region" description="Low complexity" evidence="1">
    <location>
        <begin position="235"/>
        <end position="272"/>
    </location>
</feature>
<organism evidence="3 4">
    <name type="scientific">Tumebacillus lipolyticus</name>
    <dbReference type="NCBI Taxonomy" id="1280370"/>
    <lineage>
        <taxon>Bacteria</taxon>
        <taxon>Bacillati</taxon>
        <taxon>Bacillota</taxon>
        <taxon>Bacilli</taxon>
        <taxon>Bacillales</taxon>
        <taxon>Alicyclobacillaceae</taxon>
        <taxon>Tumebacillus</taxon>
    </lineage>
</organism>
<accession>A0ABW5A1B3</accession>
<evidence type="ECO:0000259" key="2">
    <source>
        <dbReference type="Pfam" id="PF02120"/>
    </source>
</evidence>
<keyword evidence="4" id="KW-1185">Reference proteome</keyword>
<evidence type="ECO:0000313" key="4">
    <source>
        <dbReference type="Proteomes" id="UP001597343"/>
    </source>
</evidence>
<dbReference type="Proteomes" id="UP001597343">
    <property type="component" value="Unassembled WGS sequence"/>
</dbReference>
<reference evidence="4" key="1">
    <citation type="journal article" date="2019" name="Int. J. Syst. Evol. Microbiol.">
        <title>The Global Catalogue of Microorganisms (GCM) 10K type strain sequencing project: providing services to taxonomists for standard genome sequencing and annotation.</title>
        <authorList>
            <consortium name="The Broad Institute Genomics Platform"/>
            <consortium name="The Broad Institute Genome Sequencing Center for Infectious Disease"/>
            <person name="Wu L."/>
            <person name="Ma J."/>
        </authorList>
    </citation>
    <scope>NUCLEOTIDE SEQUENCE [LARGE SCALE GENOMIC DNA]</scope>
    <source>
        <strain evidence="4">CGMCC 1.13574</strain>
    </source>
</reference>
<comment type="caution">
    <text evidence="3">The sequence shown here is derived from an EMBL/GenBank/DDBJ whole genome shotgun (WGS) entry which is preliminary data.</text>
</comment>
<dbReference type="Pfam" id="PF02120">
    <property type="entry name" value="Flg_hook"/>
    <property type="match status" value="1"/>
</dbReference>
<dbReference type="RefSeq" id="WP_386048146.1">
    <property type="nucleotide sequence ID" value="NZ_JBHUIO010000009.1"/>
</dbReference>
<evidence type="ECO:0000256" key="1">
    <source>
        <dbReference type="SAM" id="MobiDB-lite"/>
    </source>
</evidence>
<protein>
    <submittedName>
        <fullName evidence="3">Flagellar hook-length control protein FliK</fullName>
    </submittedName>
</protein>
<keyword evidence="3" id="KW-0282">Flagellum</keyword>
<keyword evidence="3" id="KW-0966">Cell projection</keyword>
<feature type="domain" description="Flagellar hook-length control protein-like C-terminal" evidence="2">
    <location>
        <begin position="555"/>
        <end position="624"/>
    </location>
</feature>
<gene>
    <name evidence="3" type="ORF">ACFSOY_15580</name>
</gene>
<evidence type="ECO:0000313" key="3">
    <source>
        <dbReference type="EMBL" id="MFD2171391.1"/>
    </source>
</evidence>
<feature type="compositionally biased region" description="Polar residues" evidence="1">
    <location>
        <begin position="308"/>
        <end position="349"/>
    </location>
</feature>
<feature type="region of interest" description="Disordered" evidence="1">
    <location>
        <begin position="200"/>
        <end position="349"/>
    </location>
</feature>
<sequence>MRINAGQVSQLVLSTLQGAKDLEGKLELKVGSVVRATLLEQAGKDEVWLQIGGKNLKARLDANLKPGDQVDLLVTGEQKQGAMELKVVGQPIRGGEGGKQLDIAGLVRALGLPETEETRALVQEFAARGIPLKQETIRAALAVLRGVAQVTPSHIATLGKMAELGIQILPSTFEAMHALETGPKLHELLTKIQTALQNLFPPGSSDLGSEGKVPTSTATVQQGIASEAEASAPKSVSTPTQATTSQAAGANASTQGTAAAQAGVTTPTQGAANTQKGATTPAQGALNTQAEATSTPLPDRAATVGVAQKQQDAPTTRAGESSGTPIASRTTAASSESVQSASGPTPPASNLLTARVAVALTQQDAVHFPENIPPTPSSTPLGNQQLTASTRTHLEQLLQVVNQLLHSADDAAPAAHHLAEKAKSLGLNFEEQLAHAMRKLPADSDPVQIGNALQQALKSAGEQGSLKHALLLTQAMAKELETIGLGSLQQDVSSLLKNVTGQQLMQTAAGDRADLFFQYAAVPIRFGRQEQTVELHVMSRKGPGQKAIDPANCYVLFHLEMPNLGDLDIHLHIVDKIVGVRFLAENEAKVALTASDQRDLRDALQKVGFHLGVLKVEDKKPPQPGEHQPLLPPILTQRQFDLKI</sequence>
<keyword evidence="3" id="KW-0969">Cilium</keyword>
<dbReference type="InterPro" id="IPR038610">
    <property type="entry name" value="FliK-like_C_sf"/>
</dbReference>